<keyword evidence="2" id="KW-0677">Repeat</keyword>
<proteinExistence type="predicted"/>
<dbReference type="PROSITE" id="PS50090">
    <property type="entry name" value="MYB_LIKE"/>
    <property type="match status" value="2"/>
</dbReference>
<dbReference type="InterPro" id="IPR009057">
    <property type="entry name" value="Homeodomain-like_sf"/>
</dbReference>
<keyword evidence="10" id="KW-1185">Reference proteome</keyword>
<gene>
    <name evidence="9" type="ORF">ZOSMA_415G00190</name>
</gene>
<organism evidence="9 10">
    <name type="scientific">Zostera marina</name>
    <name type="common">Eelgrass</name>
    <dbReference type="NCBI Taxonomy" id="29655"/>
    <lineage>
        <taxon>Eukaryota</taxon>
        <taxon>Viridiplantae</taxon>
        <taxon>Streptophyta</taxon>
        <taxon>Embryophyta</taxon>
        <taxon>Tracheophyta</taxon>
        <taxon>Spermatophyta</taxon>
        <taxon>Magnoliopsida</taxon>
        <taxon>Liliopsida</taxon>
        <taxon>Zosteraceae</taxon>
        <taxon>Zostera</taxon>
    </lineage>
</organism>
<dbReference type="PANTHER" id="PTHR47997">
    <property type="entry name" value="MYB DOMAIN PROTEIN 55"/>
    <property type="match status" value="1"/>
</dbReference>
<dbReference type="InterPro" id="IPR001005">
    <property type="entry name" value="SANT/Myb"/>
</dbReference>
<sequence>MGHHCCTKQKVKRGLWSPEEDEKLSSYITTHGHGCWSSVPKQADLQRCGKSCRLRWINYLRPDLRRGSFTAHEERVIVDVHRILGNRWAQIAKYLPGRTDNEVKNFWNSCIKKKLIAQGLDPTTHNLKSSSTSTNASSSTTTVPVLPILASSCSITPADNTTTTSSTKHLSQFPETPSPLFTINNSNRNTIKSLDINHHPSFLTLPLTNHADNAHGTAPNLHDYNPADQSNNIGGFVSFKDETHFTVVPSLTDNINFRTSSLNSSLCHAIFSSSSLDRPADVGILDECSTWEVPLPASMKEINNGASVLEQQVHEDPIVPKTNFVDANLDNLDQKCQDFDIPLIGWNFDLDLVETELMNCEAEFGDYGDVSAVMEQLQWEC</sequence>
<dbReference type="FunFam" id="1.10.10.60:FF:000140">
    <property type="entry name" value="Myb transcription factor"/>
    <property type="match status" value="1"/>
</dbReference>
<evidence type="ECO:0000256" key="4">
    <source>
        <dbReference type="ARBA" id="ARBA00023125"/>
    </source>
</evidence>
<evidence type="ECO:0000256" key="3">
    <source>
        <dbReference type="ARBA" id="ARBA00023015"/>
    </source>
</evidence>
<feature type="domain" description="Myb-like" evidence="7">
    <location>
        <begin position="8"/>
        <end position="60"/>
    </location>
</feature>
<reference evidence="10" key="1">
    <citation type="journal article" date="2016" name="Nature">
        <title>The genome of the seagrass Zostera marina reveals angiosperm adaptation to the sea.</title>
        <authorList>
            <person name="Olsen J.L."/>
            <person name="Rouze P."/>
            <person name="Verhelst B."/>
            <person name="Lin Y.-C."/>
            <person name="Bayer T."/>
            <person name="Collen J."/>
            <person name="Dattolo E."/>
            <person name="De Paoli E."/>
            <person name="Dittami S."/>
            <person name="Maumus F."/>
            <person name="Michel G."/>
            <person name="Kersting A."/>
            <person name="Lauritano C."/>
            <person name="Lohaus R."/>
            <person name="Toepel M."/>
            <person name="Tonon T."/>
            <person name="Vanneste K."/>
            <person name="Amirebrahimi M."/>
            <person name="Brakel J."/>
            <person name="Bostroem C."/>
            <person name="Chovatia M."/>
            <person name="Grimwood J."/>
            <person name="Jenkins J.W."/>
            <person name="Jueterbock A."/>
            <person name="Mraz A."/>
            <person name="Stam W.T."/>
            <person name="Tice H."/>
            <person name="Bornberg-Bauer E."/>
            <person name="Green P.J."/>
            <person name="Pearson G.A."/>
            <person name="Procaccini G."/>
            <person name="Duarte C.M."/>
            <person name="Schmutz J."/>
            <person name="Reusch T.B.H."/>
            <person name="Van de Peer Y."/>
        </authorList>
    </citation>
    <scope>NUCLEOTIDE SEQUENCE [LARGE SCALE GENOMIC DNA]</scope>
    <source>
        <strain evidence="10">cv. Finnish</strain>
    </source>
</reference>
<feature type="domain" description="Myb-like" evidence="7">
    <location>
        <begin position="61"/>
        <end position="111"/>
    </location>
</feature>
<feature type="domain" description="HTH myb-type" evidence="8">
    <location>
        <begin position="8"/>
        <end position="60"/>
    </location>
</feature>
<dbReference type="PROSITE" id="PS51294">
    <property type="entry name" value="HTH_MYB"/>
    <property type="match status" value="2"/>
</dbReference>
<dbReference type="Pfam" id="PF00249">
    <property type="entry name" value="Myb_DNA-binding"/>
    <property type="match status" value="2"/>
</dbReference>
<evidence type="ECO:0000259" key="7">
    <source>
        <dbReference type="PROSITE" id="PS50090"/>
    </source>
</evidence>
<protein>
    <submittedName>
        <fullName evidence="9">Uncharacterized protein</fullName>
    </submittedName>
</protein>
<accession>A0A0K9P568</accession>
<dbReference type="OrthoDB" id="2143914at2759"/>
<name>A0A0K9P568_ZOSMR</name>
<dbReference type="GO" id="GO:0006355">
    <property type="term" value="P:regulation of DNA-templated transcription"/>
    <property type="evidence" value="ECO:0000318"/>
    <property type="project" value="GO_Central"/>
</dbReference>
<keyword evidence="4" id="KW-0238">DNA-binding</keyword>
<dbReference type="AlphaFoldDB" id="A0A0K9P568"/>
<comment type="caution">
    <text evidence="9">The sequence shown here is derived from an EMBL/GenBank/DDBJ whole genome shotgun (WGS) entry which is preliminary data.</text>
</comment>
<keyword evidence="5" id="KW-0804">Transcription</keyword>
<dbReference type="CDD" id="cd00167">
    <property type="entry name" value="SANT"/>
    <property type="match status" value="2"/>
</dbReference>
<evidence type="ECO:0000256" key="6">
    <source>
        <dbReference type="ARBA" id="ARBA00023242"/>
    </source>
</evidence>
<dbReference type="GO" id="GO:0000976">
    <property type="term" value="F:transcription cis-regulatory region binding"/>
    <property type="evidence" value="ECO:0000318"/>
    <property type="project" value="GO_Central"/>
</dbReference>
<evidence type="ECO:0000256" key="2">
    <source>
        <dbReference type="ARBA" id="ARBA00022737"/>
    </source>
</evidence>
<comment type="subcellular location">
    <subcellularLocation>
        <location evidence="1">Nucleus</location>
    </subcellularLocation>
</comment>
<dbReference type="Proteomes" id="UP000036987">
    <property type="component" value="Unassembled WGS sequence"/>
</dbReference>
<keyword evidence="6" id="KW-0539">Nucleus</keyword>
<dbReference type="Gene3D" id="1.10.10.60">
    <property type="entry name" value="Homeodomain-like"/>
    <property type="match status" value="2"/>
</dbReference>
<evidence type="ECO:0000313" key="10">
    <source>
        <dbReference type="Proteomes" id="UP000036987"/>
    </source>
</evidence>
<dbReference type="PANTHER" id="PTHR47997:SF76">
    <property type="entry name" value="OS07G0497500 PROTEIN"/>
    <property type="match status" value="1"/>
</dbReference>
<feature type="domain" description="HTH myb-type" evidence="8">
    <location>
        <begin position="61"/>
        <end position="115"/>
    </location>
</feature>
<dbReference type="STRING" id="29655.A0A0K9P568"/>
<dbReference type="EMBL" id="LFYR01001248">
    <property type="protein sequence ID" value="KMZ63345.1"/>
    <property type="molecule type" value="Genomic_DNA"/>
</dbReference>
<dbReference type="InterPro" id="IPR051953">
    <property type="entry name" value="Plant_SW-associated_TFs"/>
</dbReference>
<evidence type="ECO:0000313" key="9">
    <source>
        <dbReference type="EMBL" id="KMZ63345.1"/>
    </source>
</evidence>
<dbReference type="InterPro" id="IPR017930">
    <property type="entry name" value="Myb_dom"/>
</dbReference>
<dbReference type="GO" id="GO:0005634">
    <property type="term" value="C:nucleus"/>
    <property type="evidence" value="ECO:0000318"/>
    <property type="project" value="GO_Central"/>
</dbReference>
<dbReference type="FunFam" id="1.10.10.60:FF:000185">
    <property type="entry name" value="MYB transcription factor"/>
    <property type="match status" value="1"/>
</dbReference>
<evidence type="ECO:0000256" key="1">
    <source>
        <dbReference type="ARBA" id="ARBA00004123"/>
    </source>
</evidence>
<keyword evidence="3" id="KW-0805">Transcription regulation</keyword>
<dbReference type="SUPFAM" id="SSF46689">
    <property type="entry name" value="Homeodomain-like"/>
    <property type="match status" value="1"/>
</dbReference>
<evidence type="ECO:0000256" key="5">
    <source>
        <dbReference type="ARBA" id="ARBA00023163"/>
    </source>
</evidence>
<dbReference type="SMART" id="SM00717">
    <property type="entry name" value="SANT"/>
    <property type="match status" value="2"/>
</dbReference>
<evidence type="ECO:0000259" key="8">
    <source>
        <dbReference type="PROSITE" id="PS51294"/>
    </source>
</evidence>